<evidence type="ECO:0000313" key="8">
    <source>
        <dbReference type="Proteomes" id="UP000228781"/>
    </source>
</evidence>
<keyword evidence="5" id="KW-0676">Redox-active center</keyword>
<dbReference type="Pfam" id="PF07992">
    <property type="entry name" value="Pyr_redox_2"/>
    <property type="match status" value="1"/>
</dbReference>
<evidence type="ECO:0000256" key="1">
    <source>
        <dbReference type="ARBA" id="ARBA00022630"/>
    </source>
</evidence>
<evidence type="ECO:0000313" key="7">
    <source>
        <dbReference type="EMBL" id="PJC23192.1"/>
    </source>
</evidence>
<dbReference type="SUPFAM" id="SSF51905">
    <property type="entry name" value="FAD/NAD(P)-binding domain"/>
    <property type="match status" value="1"/>
</dbReference>
<keyword evidence="4" id="KW-1015">Disulfide bond</keyword>
<dbReference type="EMBL" id="PFSK01000005">
    <property type="protein sequence ID" value="PJC23192.1"/>
    <property type="molecule type" value="Genomic_DNA"/>
</dbReference>
<name>A0A2M8EKB9_UNCKA</name>
<evidence type="ECO:0000259" key="6">
    <source>
        <dbReference type="Pfam" id="PF07992"/>
    </source>
</evidence>
<comment type="caution">
    <text evidence="7">The sequence shown here is derived from an EMBL/GenBank/DDBJ whole genome shotgun (WGS) entry which is preliminary data.</text>
</comment>
<organism evidence="7 8">
    <name type="scientific">candidate division WWE3 bacterium CG_4_9_14_0_2_um_filter_48_10</name>
    <dbReference type="NCBI Taxonomy" id="1975078"/>
    <lineage>
        <taxon>Bacteria</taxon>
        <taxon>Katanobacteria</taxon>
    </lineage>
</organism>
<dbReference type="Proteomes" id="UP000228781">
    <property type="component" value="Unassembled WGS sequence"/>
</dbReference>
<feature type="domain" description="FAD/NAD(P)-binding" evidence="6">
    <location>
        <begin position="21"/>
        <end position="311"/>
    </location>
</feature>
<dbReference type="PRINTS" id="PR00469">
    <property type="entry name" value="PNDRDTASEII"/>
</dbReference>
<dbReference type="InterPro" id="IPR008255">
    <property type="entry name" value="Pyr_nucl-diS_OxRdtase_2_AS"/>
</dbReference>
<accession>A0A2M8EKB9</accession>
<dbReference type="AlphaFoldDB" id="A0A2M8EKB9"/>
<reference evidence="8" key="1">
    <citation type="submission" date="2017-09" db="EMBL/GenBank/DDBJ databases">
        <title>Depth-based differentiation of microbial function through sediment-hosted aquifers and enrichment of novel symbionts in the deep terrestrial subsurface.</title>
        <authorList>
            <person name="Probst A.J."/>
            <person name="Ladd B."/>
            <person name="Jarett J.K."/>
            <person name="Geller-Mcgrath D.E."/>
            <person name="Sieber C.M.K."/>
            <person name="Emerson J.B."/>
            <person name="Anantharaman K."/>
            <person name="Thomas B.C."/>
            <person name="Malmstrom R."/>
            <person name="Stieglmeier M."/>
            <person name="Klingl A."/>
            <person name="Woyke T."/>
            <person name="Ryan C.M."/>
            <person name="Banfield J.F."/>
        </authorList>
    </citation>
    <scope>NUCLEOTIDE SEQUENCE [LARGE SCALE GENOMIC DNA]</scope>
</reference>
<dbReference type="PROSITE" id="PS00573">
    <property type="entry name" value="PYRIDINE_REDOX_2"/>
    <property type="match status" value="1"/>
</dbReference>
<dbReference type="PANTHER" id="PTHR48105">
    <property type="entry name" value="THIOREDOXIN REDUCTASE 1-RELATED-RELATED"/>
    <property type="match status" value="1"/>
</dbReference>
<keyword evidence="1" id="KW-0285">Flavoprotein</keyword>
<evidence type="ECO:0000256" key="2">
    <source>
        <dbReference type="ARBA" id="ARBA00022827"/>
    </source>
</evidence>
<dbReference type="GO" id="GO:0016668">
    <property type="term" value="F:oxidoreductase activity, acting on a sulfur group of donors, NAD(P) as acceptor"/>
    <property type="evidence" value="ECO:0007669"/>
    <property type="project" value="UniProtKB-ARBA"/>
</dbReference>
<keyword evidence="2" id="KW-0274">FAD</keyword>
<keyword evidence="3" id="KW-0560">Oxidoreductase</keyword>
<dbReference type="Gene3D" id="3.50.50.60">
    <property type="entry name" value="FAD/NAD(P)-binding domain"/>
    <property type="match status" value="2"/>
</dbReference>
<protein>
    <submittedName>
        <fullName evidence="7">Thioredoxin reductase</fullName>
    </submittedName>
</protein>
<dbReference type="InterPro" id="IPR023753">
    <property type="entry name" value="FAD/NAD-binding_dom"/>
</dbReference>
<dbReference type="PRINTS" id="PR00368">
    <property type="entry name" value="FADPNR"/>
</dbReference>
<sequence length="332" mass="36183">MDKPYDPFDKTQGRTERSRTYDTIIIGAGAAGMTASIYCSRYKLNHLIFGEVVGGQFVDAVVIENYPGFTSISGLDLAQAFKKQVESYGVKIRPEKLIKASRKGVHFVVTTGKGEPFEAHALIIATGRRHRRLDVPGEAKFLGRGVSYCATCDAPLFRGKSVAVVGGGDTAIAAAIHAAAFAKKVYLIHRRGEYRAEPLWIERLKTLKNVEEVLTRQVREIRGKRSVEEVVLDQPFKGKKALKVQGVLVEIGFDPVSELADQLGVELDERRCIQINPDHSTNIPGVFAAGDITHLPGGVSLNQIVNSTGEGAGAAASAYQYLCQLKPCQQEK</sequence>
<proteinExistence type="predicted"/>
<gene>
    <name evidence="7" type="ORF">CO059_00210</name>
</gene>
<evidence type="ECO:0000256" key="4">
    <source>
        <dbReference type="ARBA" id="ARBA00023157"/>
    </source>
</evidence>
<evidence type="ECO:0000256" key="3">
    <source>
        <dbReference type="ARBA" id="ARBA00023002"/>
    </source>
</evidence>
<dbReference type="InterPro" id="IPR050097">
    <property type="entry name" value="Ferredoxin-NADP_redctase_2"/>
</dbReference>
<dbReference type="InterPro" id="IPR036188">
    <property type="entry name" value="FAD/NAD-bd_sf"/>
</dbReference>
<evidence type="ECO:0000256" key="5">
    <source>
        <dbReference type="ARBA" id="ARBA00023284"/>
    </source>
</evidence>